<dbReference type="Proteomes" id="UP001519460">
    <property type="component" value="Unassembled WGS sequence"/>
</dbReference>
<evidence type="ECO:0000313" key="1">
    <source>
        <dbReference type="EMBL" id="KAK7501492.1"/>
    </source>
</evidence>
<dbReference type="AlphaFoldDB" id="A0ABD0LR67"/>
<name>A0ABD0LR67_9CAEN</name>
<keyword evidence="2" id="KW-1185">Reference proteome</keyword>
<comment type="caution">
    <text evidence="1">The sequence shown here is derived from an EMBL/GenBank/DDBJ whole genome shotgun (WGS) entry which is preliminary data.</text>
</comment>
<reference evidence="1 2" key="1">
    <citation type="journal article" date="2023" name="Sci. Data">
        <title>Genome assembly of the Korean intertidal mud-creeper Batillaria attramentaria.</title>
        <authorList>
            <person name="Patra A.K."/>
            <person name="Ho P.T."/>
            <person name="Jun S."/>
            <person name="Lee S.J."/>
            <person name="Kim Y."/>
            <person name="Won Y.J."/>
        </authorList>
    </citation>
    <scope>NUCLEOTIDE SEQUENCE [LARGE SCALE GENOMIC DNA]</scope>
    <source>
        <strain evidence="1">Wonlab-2016</strain>
    </source>
</reference>
<protein>
    <submittedName>
        <fullName evidence="1">Uncharacterized protein</fullName>
    </submittedName>
</protein>
<accession>A0ABD0LR67</accession>
<feature type="non-terminal residue" evidence="1">
    <location>
        <position position="75"/>
    </location>
</feature>
<organism evidence="1 2">
    <name type="scientific">Batillaria attramentaria</name>
    <dbReference type="NCBI Taxonomy" id="370345"/>
    <lineage>
        <taxon>Eukaryota</taxon>
        <taxon>Metazoa</taxon>
        <taxon>Spiralia</taxon>
        <taxon>Lophotrochozoa</taxon>
        <taxon>Mollusca</taxon>
        <taxon>Gastropoda</taxon>
        <taxon>Caenogastropoda</taxon>
        <taxon>Sorbeoconcha</taxon>
        <taxon>Cerithioidea</taxon>
        <taxon>Batillariidae</taxon>
        <taxon>Batillaria</taxon>
    </lineage>
</organism>
<gene>
    <name evidence="1" type="ORF">BaRGS_00007296</name>
</gene>
<sequence>MRVREKSLIARTTFARSLDACAVCVQKWQKTAKLTHRAALRMFGSARPRSALHACSGVCPILIPGSSPLGTDLGQ</sequence>
<evidence type="ECO:0000313" key="2">
    <source>
        <dbReference type="Proteomes" id="UP001519460"/>
    </source>
</evidence>
<dbReference type="EMBL" id="JACVVK020000031">
    <property type="protein sequence ID" value="KAK7501492.1"/>
    <property type="molecule type" value="Genomic_DNA"/>
</dbReference>
<proteinExistence type="predicted"/>